<gene>
    <name evidence="1" type="ORF">M9978_19260</name>
</gene>
<comment type="caution">
    <text evidence="1">The sequence shown here is derived from an EMBL/GenBank/DDBJ whole genome shotgun (WGS) entry which is preliminary data.</text>
</comment>
<sequence length="314" mass="35218">MAPSNPPRDHHYIPQFMLREWAVDAGKLWRYSKPVPNKFAAKRVSTGAIGFEPFLYEVPGETPDKAQQVESRFMSSVDQSAAKAHQILLGNKDWSWTSITRSGWSRFILSLWIRTPASVQAYKAAIASLWGTTAPEIAAKYAELRKPEDPERFEDHMIARDPRIVEKVAMYLLQKSIDHAKVGERINNMKWTTLTLADAPIDFLVSDSPVMSTNGLAGKDAHIVMPVSPRRAFIAFNHDSTFETLQRVRELDFVKHSNKLVVQRARHFVGATRDDQRAFVAKHIGTAPVPTITELIAHKYAEDAAALETAISGS</sequence>
<keyword evidence="2" id="KW-1185">Reference proteome</keyword>
<dbReference type="AlphaFoldDB" id="A0A9X2KNI5"/>
<name>A0A9X2KNI5_9SPHN</name>
<reference evidence="1" key="1">
    <citation type="submission" date="2022-05" db="EMBL/GenBank/DDBJ databases">
        <title>Sphingomonas sp. strain MG17 Genome sequencing and assembly.</title>
        <authorList>
            <person name="Kim I."/>
        </authorList>
    </citation>
    <scope>NUCLEOTIDE SEQUENCE</scope>
    <source>
        <strain evidence="1">MG17</strain>
    </source>
</reference>
<protein>
    <submittedName>
        <fullName evidence="1">DUF4238 domain-containing protein</fullName>
    </submittedName>
</protein>
<evidence type="ECO:0000313" key="1">
    <source>
        <dbReference type="EMBL" id="MCP3732566.1"/>
    </source>
</evidence>
<evidence type="ECO:0000313" key="2">
    <source>
        <dbReference type="Proteomes" id="UP001139451"/>
    </source>
</evidence>
<dbReference type="Proteomes" id="UP001139451">
    <property type="component" value="Unassembled WGS sequence"/>
</dbReference>
<dbReference type="Pfam" id="PF14022">
    <property type="entry name" value="DUF4238"/>
    <property type="match status" value="1"/>
</dbReference>
<dbReference type="EMBL" id="JAMLDX010000020">
    <property type="protein sequence ID" value="MCP3732566.1"/>
    <property type="molecule type" value="Genomic_DNA"/>
</dbReference>
<accession>A0A9X2KNI5</accession>
<dbReference type="RefSeq" id="WP_254296114.1">
    <property type="nucleotide sequence ID" value="NZ_JAMLDX010000020.1"/>
</dbReference>
<dbReference type="InterPro" id="IPR025332">
    <property type="entry name" value="DUF4238"/>
</dbReference>
<proteinExistence type="predicted"/>
<organism evidence="1 2">
    <name type="scientific">Sphingomonas tagetis</name>
    <dbReference type="NCBI Taxonomy" id="2949092"/>
    <lineage>
        <taxon>Bacteria</taxon>
        <taxon>Pseudomonadati</taxon>
        <taxon>Pseudomonadota</taxon>
        <taxon>Alphaproteobacteria</taxon>
        <taxon>Sphingomonadales</taxon>
        <taxon>Sphingomonadaceae</taxon>
        <taxon>Sphingomonas</taxon>
    </lineage>
</organism>